<dbReference type="RefSeq" id="WP_166204031.1">
    <property type="nucleotide sequence ID" value="NZ_CP088285.1"/>
</dbReference>
<proteinExistence type="predicted"/>
<reference evidence="2" key="1">
    <citation type="submission" date="2020-06" db="EMBL/GenBank/DDBJ databases">
        <title>Whole Genome Sequence of Bradyrhizobium sp. Strain 1S1.</title>
        <authorList>
            <person name="Bromfield E.S.P."/>
            <person name="Cloutier S."/>
        </authorList>
    </citation>
    <scope>NUCLEOTIDE SEQUENCE [LARGE SCALE GENOMIC DNA]</scope>
    <source>
        <strain evidence="2">1S1</strain>
    </source>
</reference>
<gene>
    <name evidence="2" type="ORF">HAP48_016635</name>
</gene>
<evidence type="ECO:0000313" key="2">
    <source>
        <dbReference type="EMBL" id="NVI44545.1"/>
    </source>
</evidence>
<dbReference type="AlphaFoldDB" id="A0A973VZY4"/>
<feature type="region of interest" description="Disordered" evidence="1">
    <location>
        <begin position="102"/>
        <end position="125"/>
    </location>
</feature>
<accession>A0A973VZY4</accession>
<evidence type="ECO:0000256" key="1">
    <source>
        <dbReference type="SAM" id="MobiDB-lite"/>
    </source>
</evidence>
<name>A0A973VZY4_9BRAD</name>
<comment type="caution">
    <text evidence="2">The sequence shown here is derived from an EMBL/GenBank/DDBJ whole genome shotgun (WGS) entry which is preliminary data.</text>
</comment>
<protein>
    <submittedName>
        <fullName evidence="2">Uncharacterized protein</fullName>
    </submittedName>
</protein>
<sequence>MLFAESITIERTTRGSKFHVRRRLAFGGDLFVAHSFCNRLTKSISVIRAPAFPTISMKNDEQTDGTVLACLFVGCSSDKSANQQSHKISSIRAGGTSPFLITPEFSDEPGDQPVANSTLEHAAAG</sequence>
<dbReference type="EMBL" id="JAAOLE020000001">
    <property type="protein sequence ID" value="NVI44545.1"/>
    <property type="molecule type" value="Genomic_DNA"/>
</dbReference>
<organism evidence="2">
    <name type="scientific">Bradyrhizobium septentrionale</name>
    <dbReference type="NCBI Taxonomy" id="1404411"/>
    <lineage>
        <taxon>Bacteria</taxon>
        <taxon>Pseudomonadati</taxon>
        <taxon>Pseudomonadota</taxon>
        <taxon>Alphaproteobacteria</taxon>
        <taxon>Hyphomicrobiales</taxon>
        <taxon>Nitrobacteraceae</taxon>
        <taxon>Bradyrhizobium</taxon>
    </lineage>
</organism>